<protein>
    <submittedName>
        <fullName evidence="1">Uncharacterized protein</fullName>
    </submittedName>
</protein>
<evidence type="ECO:0000313" key="2">
    <source>
        <dbReference type="Proteomes" id="UP001055439"/>
    </source>
</evidence>
<accession>A0A9E7FFI1</accession>
<dbReference type="Proteomes" id="UP001055439">
    <property type="component" value="Chromosome 3"/>
</dbReference>
<sequence>MNNRFFNPIWITSLLEILRRWFKDFYKRLCVAAIFGIQISKAEVIMKQDHRSYWSRTELLPCKCRTEADEQSSWAPAADSSCMMLPAANAIDLLQQSEYPFVAE</sequence>
<keyword evidence="2" id="KW-1185">Reference proteome</keyword>
<proteinExistence type="predicted"/>
<evidence type="ECO:0000313" key="1">
    <source>
        <dbReference type="EMBL" id="URD93003.1"/>
    </source>
</evidence>
<dbReference type="AlphaFoldDB" id="A0A9E7FFI1"/>
<dbReference type="EMBL" id="CP097505">
    <property type="protein sequence ID" value="URD93003.1"/>
    <property type="molecule type" value="Genomic_DNA"/>
</dbReference>
<gene>
    <name evidence="1" type="ORF">MUK42_33701</name>
</gene>
<organism evidence="1 2">
    <name type="scientific">Musa troglodytarum</name>
    <name type="common">fe'i banana</name>
    <dbReference type="NCBI Taxonomy" id="320322"/>
    <lineage>
        <taxon>Eukaryota</taxon>
        <taxon>Viridiplantae</taxon>
        <taxon>Streptophyta</taxon>
        <taxon>Embryophyta</taxon>
        <taxon>Tracheophyta</taxon>
        <taxon>Spermatophyta</taxon>
        <taxon>Magnoliopsida</taxon>
        <taxon>Liliopsida</taxon>
        <taxon>Zingiberales</taxon>
        <taxon>Musaceae</taxon>
        <taxon>Musa</taxon>
    </lineage>
</organism>
<reference evidence="1" key="1">
    <citation type="submission" date="2022-05" db="EMBL/GenBank/DDBJ databases">
        <title>The Musa troglodytarum L. genome provides insights into the mechanism of non-climacteric behaviour and enrichment of carotenoids.</title>
        <authorList>
            <person name="Wang J."/>
        </authorList>
    </citation>
    <scope>NUCLEOTIDE SEQUENCE</scope>
    <source>
        <tissue evidence="1">Leaf</tissue>
    </source>
</reference>
<name>A0A9E7FFI1_9LILI</name>